<evidence type="ECO:0000256" key="3">
    <source>
        <dbReference type="ARBA" id="ARBA00022741"/>
    </source>
</evidence>
<organism evidence="10 11">
    <name type="scientific">Luoshenia tenuis</name>
    <dbReference type="NCBI Taxonomy" id="2763654"/>
    <lineage>
        <taxon>Bacteria</taxon>
        <taxon>Bacillati</taxon>
        <taxon>Bacillota</taxon>
        <taxon>Clostridia</taxon>
        <taxon>Christensenellales</taxon>
        <taxon>Christensenellaceae</taxon>
        <taxon>Luoshenia</taxon>
    </lineage>
</organism>
<feature type="domain" description="Carbohydrate kinase FGGY N-terminal" evidence="8">
    <location>
        <begin position="3"/>
        <end position="246"/>
    </location>
</feature>
<keyword evidence="4 7" id="KW-0418">Kinase</keyword>
<evidence type="ECO:0000313" key="10">
    <source>
        <dbReference type="EMBL" id="MBC8528547.1"/>
    </source>
</evidence>
<evidence type="ECO:0000256" key="7">
    <source>
        <dbReference type="RuleBase" id="RU003733"/>
    </source>
</evidence>
<dbReference type="GO" id="GO:0019563">
    <property type="term" value="P:glycerol catabolic process"/>
    <property type="evidence" value="ECO:0007669"/>
    <property type="project" value="TreeGrafter"/>
</dbReference>
<accession>A0A926CYY8</accession>
<dbReference type="Pfam" id="PF02782">
    <property type="entry name" value="FGGY_C"/>
    <property type="match status" value="1"/>
</dbReference>
<dbReference type="InterPro" id="IPR000577">
    <property type="entry name" value="Carb_kinase_FGGY"/>
</dbReference>
<dbReference type="GO" id="GO:0004370">
    <property type="term" value="F:glycerol kinase activity"/>
    <property type="evidence" value="ECO:0007669"/>
    <property type="project" value="TreeGrafter"/>
</dbReference>
<gene>
    <name evidence="10" type="ORF">H8699_03730</name>
</gene>
<keyword evidence="2 7" id="KW-0808">Transferase</keyword>
<comment type="caution">
    <text evidence="10">The sequence shown here is derived from an EMBL/GenBank/DDBJ whole genome shotgun (WGS) entry which is preliminary data.</text>
</comment>
<dbReference type="Gene3D" id="3.30.420.40">
    <property type="match status" value="2"/>
</dbReference>
<dbReference type="GO" id="GO:0005829">
    <property type="term" value="C:cytosol"/>
    <property type="evidence" value="ECO:0007669"/>
    <property type="project" value="TreeGrafter"/>
</dbReference>
<dbReference type="InterPro" id="IPR018483">
    <property type="entry name" value="Carb_kinase_FGGY_CS"/>
</dbReference>
<reference evidence="10" key="1">
    <citation type="submission" date="2020-08" db="EMBL/GenBank/DDBJ databases">
        <title>Genome public.</title>
        <authorList>
            <person name="Liu C."/>
            <person name="Sun Q."/>
        </authorList>
    </citation>
    <scope>NUCLEOTIDE SEQUENCE</scope>
    <source>
        <strain evidence="10">NSJ-44</strain>
    </source>
</reference>
<evidence type="ECO:0000256" key="5">
    <source>
        <dbReference type="ARBA" id="ARBA00022840"/>
    </source>
</evidence>
<dbReference type="PANTHER" id="PTHR10196:SF69">
    <property type="entry name" value="GLYCEROL KINASE"/>
    <property type="match status" value="1"/>
</dbReference>
<evidence type="ECO:0000256" key="4">
    <source>
        <dbReference type="ARBA" id="ARBA00022777"/>
    </source>
</evidence>
<dbReference type="PROSITE" id="PS00445">
    <property type="entry name" value="FGGY_KINASES_2"/>
    <property type="match status" value="1"/>
</dbReference>
<proteinExistence type="inferred from homology"/>
<dbReference type="InterPro" id="IPR018484">
    <property type="entry name" value="FGGY_N"/>
</dbReference>
<evidence type="ECO:0000313" key="11">
    <source>
        <dbReference type="Proteomes" id="UP000654279"/>
    </source>
</evidence>
<dbReference type="InterPro" id="IPR043129">
    <property type="entry name" value="ATPase_NBD"/>
</dbReference>
<evidence type="ECO:0000256" key="6">
    <source>
        <dbReference type="ARBA" id="ARBA00043149"/>
    </source>
</evidence>
<comment type="similarity">
    <text evidence="1 7">Belongs to the FGGY kinase family.</text>
</comment>
<keyword evidence="3" id="KW-0547">Nucleotide-binding</keyword>
<protein>
    <recommendedName>
        <fullName evidence="6">ATP:glycerol 3-phosphotransferase</fullName>
    </recommendedName>
</protein>
<sequence length="491" mass="52167">MRYILAIDQSTSATKAAILSEEGEQVCSASLRHRQIYPKPGWVEHDAQEIYQNVLQTCGQVLEHFEAQGGGELAAMGISNQRETVVLWDQAGRPVGNAVVWQDSRAQSVTDAFTKEQADLVRSRTGLKLSPLFGGAKIAYLLQGDKALREMADAGKLMGGTVDAYLCYRLTGEFKTDYSNASRTQLMNLEALAWDEDCLKLFGIPKEMLPRPVPSDSVFGYTTLGGRLKAPIPVCGVLGDSHAAMFAQGCHGVGDTKATYGTGSSIMQNTGGELKWVEGISTTMAYACGGKVYYALEGNISHAADTVSFLLDLGVLKDAADSEEMAKALSGNDGVYLVPAFTGLGPPWWDAHARALICGISRDTGAGHLARAALEAIAYQVEDILGCMAQAGLRPTQLKTDGGPTANGFLMQFQADVSQVPVDVADGSNLSLRGAAMMAALGAGVLKDEAQAVALRHSAGRYAPKADAESAAKWMEGWHGAVQRATLRPGQ</sequence>
<dbReference type="Proteomes" id="UP000654279">
    <property type="component" value="Unassembled WGS sequence"/>
</dbReference>
<dbReference type="SUPFAM" id="SSF53067">
    <property type="entry name" value="Actin-like ATPase domain"/>
    <property type="match status" value="2"/>
</dbReference>
<evidence type="ECO:0000256" key="1">
    <source>
        <dbReference type="ARBA" id="ARBA00009156"/>
    </source>
</evidence>
<dbReference type="EMBL" id="JACRSO010000001">
    <property type="protein sequence ID" value="MBC8528547.1"/>
    <property type="molecule type" value="Genomic_DNA"/>
</dbReference>
<dbReference type="CDD" id="cd07769">
    <property type="entry name" value="ASKHA_NBD_FGGY_GK"/>
    <property type="match status" value="1"/>
</dbReference>
<dbReference type="GO" id="GO:0005524">
    <property type="term" value="F:ATP binding"/>
    <property type="evidence" value="ECO:0007669"/>
    <property type="project" value="UniProtKB-KW"/>
</dbReference>
<keyword evidence="11" id="KW-1185">Reference proteome</keyword>
<evidence type="ECO:0000256" key="2">
    <source>
        <dbReference type="ARBA" id="ARBA00022679"/>
    </source>
</evidence>
<dbReference type="PIRSF" id="PIRSF000538">
    <property type="entry name" value="GlpK"/>
    <property type="match status" value="1"/>
</dbReference>
<dbReference type="Pfam" id="PF00370">
    <property type="entry name" value="FGGY_N"/>
    <property type="match status" value="1"/>
</dbReference>
<evidence type="ECO:0000259" key="9">
    <source>
        <dbReference type="Pfam" id="PF02782"/>
    </source>
</evidence>
<dbReference type="AlphaFoldDB" id="A0A926CYY8"/>
<keyword evidence="5" id="KW-0067">ATP-binding</keyword>
<dbReference type="InterPro" id="IPR018485">
    <property type="entry name" value="FGGY_C"/>
</dbReference>
<evidence type="ECO:0000259" key="8">
    <source>
        <dbReference type="Pfam" id="PF00370"/>
    </source>
</evidence>
<feature type="domain" description="Carbohydrate kinase FGGY C-terminal" evidence="9">
    <location>
        <begin position="258"/>
        <end position="442"/>
    </location>
</feature>
<dbReference type="RefSeq" id="WP_249284537.1">
    <property type="nucleotide sequence ID" value="NZ_JACRSO010000001.1"/>
</dbReference>
<dbReference type="PANTHER" id="PTHR10196">
    <property type="entry name" value="SUGAR KINASE"/>
    <property type="match status" value="1"/>
</dbReference>
<name>A0A926CYY8_9FIRM</name>